<evidence type="ECO:0000313" key="6">
    <source>
        <dbReference type="Proteomes" id="UP000035016"/>
    </source>
</evidence>
<dbReference type="AlphaFoldDB" id="A0A0F7W785"/>
<dbReference type="PANTHER" id="PTHR11022:SF41">
    <property type="entry name" value="PEPTIDOGLYCAN-RECOGNITION PROTEIN LC-RELATED"/>
    <property type="match status" value="1"/>
</dbReference>
<dbReference type="GO" id="GO:0008270">
    <property type="term" value="F:zinc ion binding"/>
    <property type="evidence" value="ECO:0007669"/>
    <property type="project" value="InterPro"/>
</dbReference>
<sequence>MWSRARWTAGAAAGTLVLDIFWGAGAHGYGGQGAGAPLKGLDRSRTAPIPVVRDGAVLSGTDTRPFRMLGVTWDDPDAHLAATVEVRTRAVGTARWSGWLKLDGDDAHGEETALRGGTAPVWVGPSDGVEVRVGPAPDGSFALPEGLRLDLVDPGPGGPAGSAGPAPLAESVTASQAAAAPRPAIVSRAGWGADESLSPEAPAYLPGGKVKAVVVHHTAGSNTYTCAEAPAVLRGIHAYHVQQLGWKDIGYNFLVDKCGTLYEGRKGGVDRAVLAAHAYGFNTETSGIAVLGNYTDVTPAGAVLDSVAKLAAWKLGQYGVSPTGTTTLTAGAAGRNHAGATWAKGAKLSFPTIHGHRDGYNTECPGERLYAQLPTIRARAAASAAATSAGSSRGGAAPAPEGNALALPRS</sequence>
<gene>
    <name evidence="5" type="primary">sle_62980</name>
</gene>
<dbReference type="EMBL" id="LN831790">
    <property type="protein sequence ID" value="CQR65752.1"/>
    <property type="molecule type" value="Genomic_DNA"/>
</dbReference>
<dbReference type="InterPro" id="IPR002502">
    <property type="entry name" value="Amidase_domain"/>
</dbReference>
<dbReference type="CDD" id="cd06583">
    <property type="entry name" value="PGRP"/>
    <property type="match status" value="1"/>
</dbReference>
<dbReference type="SMART" id="SM00701">
    <property type="entry name" value="PGRP"/>
    <property type="match status" value="1"/>
</dbReference>
<evidence type="ECO:0000259" key="3">
    <source>
        <dbReference type="SMART" id="SM00644"/>
    </source>
</evidence>
<feature type="domain" description="N-acetylmuramoyl-L-alanine amidase" evidence="3">
    <location>
        <begin position="198"/>
        <end position="366"/>
    </location>
</feature>
<feature type="region of interest" description="Disordered" evidence="2">
    <location>
        <begin position="151"/>
        <end position="174"/>
    </location>
</feature>
<comment type="similarity">
    <text evidence="1">Belongs to the N-acetylmuramoyl-L-alanine amidase 2 family.</text>
</comment>
<accession>A0A0F7W785</accession>
<reference evidence="5 6" key="1">
    <citation type="submission" date="2015-02" db="EMBL/GenBank/DDBJ databases">
        <authorList>
            <person name="Gomez-Escribano P.J."/>
        </authorList>
    </citation>
    <scope>NUCLEOTIDE SEQUENCE [LARGE SCALE GENOMIC DNA]</scope>
    <source>
        <strain evidence="6">C34 (DSM 42122 / NRRL B-24963)</strain>
    </source>
</reference>
<dbReference type="SUPFAM" id="SSF55846">
    <property type="entry name" value="N-acetylmuramoyl-L-alanine amidase-like"/>
    <property type="match status" value="1"/>
</dbReference>
<protein>
    <submittedName>
        <fullName evidence="5">Secreted Protein</fullName>
    </submittedName>
</protein>
<dbReference type="PANTHER" id="PTHR11022">
    <property type="entry name" value="PEPTIDOGLYCAN RECOGNITION PROTEIN"/>
    <property type="match status" value="1"/>
</dbReference>
<dbReference type="RefSeq" id="WP_306434312.1">
    <property type="nucleotide sequence ID" value="NZ_AZSD01000175.1"/>
</dbReference>
<evidence type="ECO:0000256" key="2">
    <source>
        <dbReference type="SAM" id="MobiDB-lite"/>
    </source>
</evidence>
<evidence type="ECO:0000259" key="4">
    <source>
        <dbReference type="SMART" id="SM00701"/>
    </source>
</evidence>
<evidence type="ECO:0000313" key="5">
    <source>
        <dbReference type="EMBL" id="CQR65752.1"/>
    </source>
</evidence>
<dbReference type="KEGG" id="sle:sle_62980"/>
<dbReference type="Gene3D" id="3.40.80.10">
    <property type="entry name" value="Peptidoglycan recognition protein-like"/>
    <property type="match status" value="1"/>
</dbReference>
<feature type="region of interest" description="Disordered" evidence="2">
    <location>
        <begin position="387"/>
        <end position="410"/>
    </location>
</feature>
<dbReference type="InterPro" id="IPR015510">
    <property type="entry name" value="PGRP"/>
</dbReference>
<dbReference type="GO" id="GO:0009253">
    <property type="term" value="P:peptidoglycan catabolic process"/>
    <property type="evidence" value="ECO:0007669"/>
    <property type="project" value="InterPro"/>
</dbReference>
<name>A0A0F7W785_STRLW</name>
<feature type="domain" description="Peptidoglycan recognition protein family" evidence="4">
    <location>
        <begin position="183"/>
        <end position="333"/>
    </location>
</feature>
<dbReference type="Proteomes" id="UP000035016">
    <property type="component" value="Chromosome Chromosome"/>
</dbReference>
<proteinExistence type="inferred from homology"/>
<organism evidence="5 6">
    <name type="scientific">Streptomyces leeuwenhoekii</name>
    <dbReference type="NCBI Taxonomy" id="1437453"/>
    <lineage>
        <taxon>Bacteria</taxon>
        <taxon>Bacillati</taxon>
        <taxon>Actinomycetota</taxon>
        <taxon>Actinomycetes</taxon>
        <taxon>Kitasatosporales</taxon>
        <taxon>Streptomycetaceae</taxon>
        <taxon>Streptomyces</taxon>
    </lineage>
</organism>
<dbReference type="InterPro" id="IPR036505">
    <property type="entry name" value="Amidase/PGRP_sf"/>
</dbReference>
<feature type="compositionally biased region" description="Low complexity" evidence="2">
    <location>
        <begin position="162"/>
        <end position="174"/>
    </location>
</feature>
<dbReference type="SMART" id="SM00644">
    <property type="entry name" value="Ami_2"/>
    <property type="match status" value="1"/>
</dbReference>
<dbReference type="GO" id="GO:0008745">
    <property type="term" value="F:N-acetylmuramoyl-L-alanine amidase activity"/>
    <property type="evidence" value="ECO:0007669"/>
    <property type="project" value="InterPro"/>
</dbReference>
<dbReference type="Pfam" id="PF01510">
    <property type="entry name" value="Amidase_2"/>
    <property type="match status" value="1"/>
</dbReference>
<evidence type="ECO:0000256" key="1">
    <source>
        <dbReference type="ARBA" id="ARBA00007553"/>
    </source>
</evidence>
<dbReference type="InterPro" id="IPR006619">
    <property type="entry name" value="PGRP_domain_met/bac"/>
</dbReference>
<feature type="compositionally biased region" description="Low complexity" evidence="2">
    <location>
        <begin position="387"/>
        <end position="399"/>
    </location>
</feature>